<organism evidence="1">
    <name type="scientific">marine metagenome</name>
    <dbReference type="NCBI Taxonomy" id="408172"/>
    <lineage>
        <taxon>unclassified sequences</taxon>
        <taxon>metagenomes</taxon>
        <taxon>ecological metagenomes</taxon>
    </lineage>
</organism>
<proteinExistence type="predicted"/>
<sequence length="34" mass="3497">MYSIILHTGGAALGDISTKSNSCSLAISKALLME</sequence>
<evidence type="ECO:0000313" key="1">
    <source>
        <dbReference type="EMBL" id="SUZ48716.1"/>
    </source>
</evidence>
<reference evidence="1" key="1">
    <citation type="submission" date="2018-05" db="EMBL/GenBank/DDBJ databases">
        <authorList>
            <person name="Lanie J.A."/>
            <person name="Ng W.-L."/>
            <person name="Kazmierczak K.M."/>
            <person name="Andrzejewski T.M."/>
            <person name="Davidsen T.M."/>
            <person name="Wayne K.J."/>
            <person name="Tettelin H."/>
            <person name="Glass J.I."/>
            <person name="Rusch D."/>
            <person name="Podicherti R."/>
            <person name="Tsui H.-C.T."/>
            <person name="Winkler M.E."/>
        </authorList>
    </citation>
    <scope>NUCLEOTIDE SEQUENCE</scope>
</reference>
<dbReference type="AlphaFoldDB" id="A0A381N2A5"/>
<accession>A0A381N2A5</accession>
<dbReference type="EMBL" id="UINC01000082">
    <property type="protein sequence ID" value="SUZ48716.1"/>
    <property type="molecule type" value="Genomic_DNA"/>
</dbReference>
<protein>
    <submittedName>
        <fullName evidence="1">Uncharacterized protein</fullName>
    </submittedName>
</protein>
<gene>
    <name evidence="1" type="ORF">METZ01_LOCUS1570</name>
</gene>
<name>A0A381N2A5_9ZZZZ</name>